<feature type="chain" id="PRO_5034748939" evidence="2">
    <location>
        <begin position="17"/>
        <end position="259"/>
    </location>
</feature>
<keyword evidence="4" id="KW-1185">Reference proteome</keyword>
<comment type="caution">
    <text evidence="3">The sequence shown here is derived from an EMBL/GenBank/DDBJ whole genome shotgun (WGS) entry which is preliminary data.</text>
</comment>
<evidence type="ECO:0000313" key="3">
    <source>
        <dbReference type="EMBL" id="KAF7374881.1"/>
    </source>
</evidence>
<dbReference type="EMBL" id="JACAZH010000002">
    <property type="protein sequence ID" value="KAF7374881.1"/>
    <property type="molecule type" value="Genomic_DNA"/>
</dbReference>
<accession>A0A8H6ZDF8</accession>
<feature type="signal peptide" evidence="2">
    <location>
        <begin position="1"/>
        <end position="16"/>
    </location>
</feature>
<dbReference type="Proteomes" id="UP000623467">
    <property type="component" value="Unassembled WGS sequence"/>
</dbReference>
<organism evidence="3 4">
    <name type="scientific">Mycena sanguinolenta</name>
    <dbReference type="NCBI Taxonomy" id="230812"/>
    <lineage>
        <taxon>Eukaryota</taxon>
        <taxon>Fungi</taxon>
        <taxon>Dikarya</taxon>
        <taxon>Basidiomycota</taxon>
        <taxon>Agaricomycotina</taxon>
        <taxon>Agaricomycetes</taxon>
        <taxon>Agaricomycetidae</taxon>
        <taxon>Agaricales</taxon>
        <taxon>Marasmiineae</taxon>
        <taxon>Mycenaceae</taxon>
        <taxon>Mycena</taxon>
    </lineage>
</organism>
<proteinExistence type="predicted"/>
<evidence type="ECO:0000256" key="1">
    <source>
        <dbReference type="SAM" id="MobiDB-lite"/>
    </source>
</evidence>
<dbReference type="AlphaFoldDB" id="A0A8H6ZDF8"/>
<protein>
    <submittedName>
        <fullName evidence="3">Uncharacterized protein</fullName>
    </submittedName>
</protein>
<feature type="compositionally biased region" description="Gly residues" evidence="1">
    <location>
        <begin position="235"/>
        <end position="244"/>
    </location>
</feature>
<evidence type="ECO:0000313" key="4">
    <source>
        <dbReference type="Proteomes" id="UP000623467"/>
    </source>
</evidence>
<gene>
    <name evidence="3" type="ORF">MSAN_00374200</name>
</gene>
<keyword evidence="2" id="KW-0732">Signal</keyword>
<dbReference type="OrthoDB" id="3362246at2759"/>
<reference evidence="3" key="1">
    <citation type="submission" date="2020-05" db="EMBL/GenBank/DDBJ databases">
        <title>Mycena genomes resolve the evolution of fungal bioluminescence.</title>
        <authorList>
            <person name="Tsai I.J."/>
        </authorList>
    </citation>
    <scope>NUCLEOTIDE SEQUENCE</scope>
    <source>
        <strain evidence="3">160909Yilan</strain>
    </source>
</reference>
<feature type="compositionally biased region" description="Low complexity" evidence="1">
    <location>
        <begin position="124"/>
        <end position="136"/>
    </location>
</feature>
<feature type="compositionally biased region" description="Low complexity" evidence="1">
    <location>
        <begin position="145"/>
        <end position="224"/>
    </location>
</feature>
<evidence type="ECO:0000256" key="2">
    <source>
        <dbReference type="SAM" id="SignalP"/>
    </source>
</evidence>
<feature type="region of interest" description="Disordered" evidence="1">
    <location>
        <begin position="115"/>
        <end position="259"/>
    </location>
</feature>
<sequence>MKSFFPCVLLAVSATAQPFTINTPTEGGTSAGAAECQPLLLTFSGGTPPYIITCVNWFFDHGLWLTLACSVEADSEPFTVAVFNNVGGTQITWPAVNASLGTQLILKLEDSTGTATTSSTFPVTAGSGDSCLSSSSGGHGGSSGTGSSTSTHTSSSSSSQTHPPATQSSSNTAQSSSNTDQSSSNTNQSSPTTNRSSSSASQSSPSANQSSTSTSPPSSHTSLATKKKNSLAGPIAGGVIGGLDGSPWWAPALADPPSK</sequence>
<name>A0A8H6ZDF8_9AGAR</name>